<dbReference type="GO" id="GO:0030295">
    <property type="term" value="F:protein kinase activator activity"/>
    <property type="evidence" value="ECO:0007669"/>
    <property type="project" value="TreeGrafter"/>
</dbReference>
<feature type="compositionally biased region" description="Polar residues" evidence="6">
    <location>
        <begin position="1"/>
        <end position="11"/>
    </location>
</feature>
<dbReference type="Pfam" id="PF00512">
    <property type="entry name" value="HisKA"/>
    <property type="match status" value="1"/>
</dbReference>
<dbReference type="Pfam" id="PF02518">
    <property type="entry name" value="HATPase_c"/>
    <property type="match status" value="1"/>
</dbReference>
<evidence type="ECO:0000313" key="8">
    <source>
        <dbReference type="EMBL" id="AMY11338.1"/>
    </source>
</evidence>
<organism evidence="8 9">
    <name type="scientific">Luteitalea pratensis</name>
    <dbReference type="NCBI Taxonomy" id="1855912"/>
    <lineage>
        <taxon>Bacteria</taxon>
        <taxon>Pseudomonadati</taxon>
        <taxon>Acidobacteriota</taxon>
        <taxon>Vicinamibacteria</taxon>
        <taxon>Vicinamibacterales</taxon>
        <taxon>Vicinamibacteraceae</taxon>
        <taxon>Luteitalea</taxon>
    </lineage>
</organism>
<evidence type="ECO:0000256" key="4">
    <source>
        <dbReference type="ARBA" id="ARBA00022679"/>
    </source>
</evidence>
<dbReference type="PRINTS" id="PR00344">
    <property type="entry name" value="BCTRLSENSOR"/>
</dbReference>
<keyword evidence="5" id="KW-0418">Kinase</keyword>
<feature type="domain" description="Histidine kinase" evidence="7">
    <location>
        <begin position="44"/>
        <end position="258"/>
    </location>
</feature>
<dbReference type="Gene3D" id="3.30.565.10">
    <property type="entry name" value="Histidine kinase-like ATPase, C-terminal domain"/>
    <property type="match status" value="1"/>
</dbReference>
<dbReference type="SUPFAM" id="SSF47384">
    <property type="entry name" value="Homodimeric domain of signal transducing histidine kinase"/>
    <property type="match status" value="1"/>
</dbReference>
<dbReference type="EMBL" id="CP015136">
    <property type="protein sequence ID" value="AMY11338.1"/>
    <property type="molecule type" value="Genomic_DNA"/>
</dbReference>
<evidence type="ECO:0000256" key="5">
    <source>
        <dbReference type="ARBA" id="ARBA00022777"/>
    </source>
</evidence>
<evidence type="ECO:0000259" key="7">
    <source>
        <dbReference type="PROSITE" id="PS50109"/>
    </source>
</evidence>
<dbReference type="GO" id="GO:0007234">
    <property type="term" value="P:osmosensory signaling via phosphorelay pathway"/>
    <property type="evidence" value="ECO:0007669"/>
    <property type="project" value="TreeGrafter"/>
</dbReference>
<keyword evidence="9" id="KW-1185">Reference proteome</keyword>
<feature type="region of interest" description="Disordered" evidence="6">
    <location>
        <begin position="1"/>
        <end position="27"/>
    </location>
</feature>
<dbReference type="FunFam" id="3.30.565.10:FF:000006">
    <property type="entry name" value="Sensor histidine kinase WalK"/>
    <property type="match status" value="1"/>
</dbReference>
<dbReference type="InterPro" id="IPR004358">
    <property type="entry name" value="Sig_transdc_His_kin-like_C"/>
</dbReference>
<evidence type="ECO:0000313" key="9">
    <source>
        <dbReference type="Proteomes" id="UP000076079"/>
    </source>
</evidence>
<comment type="catalytic activity">
    <reaction evidence="1">
        <text>ATP + protein L-histidine = ADP + protein N-phospho-L-histidine.</text>
        <dbReference type="EC" id="2.7.13.3"/>
    </reaction>
</comment>
<reference evidence="9" key="2">
    <citation type="submission" date="2016-04" db="EMBL/GenBank/DDBJ databases">
        <title>First Complete Genome Sequence of a Subdivision 6 Acidobacterium.</title>
        <authorList>
            <person name="Huang S."/>
            <person name="Vieira S."/>
            <person name="Bunk B."/>
            <person name="Riedel T."/>
            <person name="Sproeer C."/>
            <person name="Overmann J."/>
        </authorList>
    </citation>
    <scope>NUCLEOTIDE SEQUENCE [LARGE SCALE GENOMIC DNA]</scope>
    <source>
        <strain evidence="9">DSM 100886 HEG_-6_39</strain>
    </source>
</reference>
<sequence length="260" mass="27966">MTLTPPTQSNVAPGDPRAGSLSQAATQPSVAPAAEQAFETFSYAISHDLRAPLRAIEGYAQAIVEDFGGQLPPGALEFVSRIRLATQTVEQRVDALLRLSRLSRGALRTGRCDLAETATQLLDDLRQVEPGRQVATSVAASIPVFGDATLLAIAFENLLSNAWKFTRGRPAPRIEVDTAIAGEDIVVIVRDNGVGFDMRQAHRLGVPFQRLHTGESFEGLGIGLSSARRIIERHGGRLWAESNPGQGATFYVSLPTVQTR</sequence>
<dbReference type="PROSITE" id="PS50109">
    <property type="entry name" value="HIS_KIN"/>
    <property type="match status" value="1"/>
</dbReference>
<dbReference type="EC" id="2.7.13.3" evidence="2"/>
<dbReference type="InterPro" id="IPR005467">
    <property type="entry name" value="His_kinase_dom"/>
</dbReference>
<gene>
    <name evidence="8" type="primary">cph1</name>
    <name evidence="8" type="ORF">LuPra_04588</name>
</gene>
<name>A0A143PT61_LUTPR</name>
<dbReference type="GO" id="GO:0000156">
    <property type="term" value="F:phosphorelay response regulator activity"/>
    <property type="evidence" value="ECO:0007669"/>
    <property type="project" value="TreeGrafter"/>
</dbReference>
<dbReference type="InterPro" id="IPR003594">
    <property type="entry name" value="HATPase_dom"/>
</dbReference>
<dbReference type="Gene3D" id="1.10.287.130">
    <property type="match status" value="1"/>
</dbReference>
<proteinExistence type="predicted"/>
<evidence type="ECO:0000256" key="6">
    <source>
        <dbReference type="SAM" id="MobiDB-lite"/>
    </source>
</evidence>
<keyword evidence="3" id="KW-0597">Phosphoprotein</keyword>
<dbReference type="PANTHER" id="PTHR42878">
    <property type="entry name" value="TWO-COMPONENT HISTIDINE KINASE"/>
    <property type="match status" value="1"/>
</dbReference>
<dbReference type="Proteomes" id="UP000076079">
    <property type="component" value="Chromosome"/>
</dbReference>
<evidence type="ECO:0000256" key="1">
    <source>
        <dbReference type="ARBA" id="ARBA00000085"/>
    </source>
</evidence>
<dbReference type="InterPro" id="IPR003661">
    <property type="entry name" value="HisK_dim/P_dom"/>
</dbReference>
<evidence type="ECO:0000256" key="2">
    <source>
        <dbReference type="ARBA" id="ARBA00012438"/>
    </source>
</evidence>
<dbReference type="SMART" id="SM00387">
    <property type="entry name" value="HATPase_c"/>
    <property type="match status" value="1"/>
</dbReference>
<evidence type="ECO:0000256" key="3">
    <source>
        <dbReference type="ARBA" id="ARBA00022553"/>
    </source>
</evidence>
<dbReference type="InterPro" id="IPR050351">
    <property type="entry name" value="BphY/WalK/GraS-like"/>
</dbReference>
<dbReference type="STRING" id="1855912.LuPra_04588"/>
<dbReference type="KEGG" id="abac:LuPra_04588"/>
<dbReference type="AlphaFoldDB" id="A0A143PT61"/>
<reference evidence="8 9" key="1">
    <citation type="journal article" date="2016" name="Genome Announc.">
        <title>First Complete Genome Sequence of a Subdivision 6 Acidobacterium Strain.</title>
        <authorList>
            <person name="Huang S."/>
            <person name="Vieira S."/>
            <person name="Bunk B."/>
            <person name="Riedel T."/>
            <person name="Sproer C."/>
            <person name="Overmann J."/>
        </authorList>
    </citation>
    <scope>NUCLEOTIDE SEQUENCE [LARGE SCALE GENOMIC DNA]</scope>
    <source>
        <strain evidence="9">DSM 100886 HEG_-6_39</strain>
    </source>
</reference>
<dbReference type="GO" id="GO:0000155">
    <property type="term" value="F:phosphorelay sensor kinase activity"/>
    <property type="evidence" value="ECO:0007669"/>
    <property type="project" value="InterPro"/>
</dbReference>
<protein>
    <recommendedName>
        <fullName evidence="2">histidine kinase</fullName>
        <ecNumber evidence="2">2.7.13.3</ecNumber>
    </recommendedName>
</protein>
<dbReference type="CDD" id="cd00082">
    <property type="entry name" value="HisKA"/>
    <property type="match status" value="1"/>
</dbReference>
<dbReference type="SUPFAM" id="SSF55874">
    <property type="entry name" value="ATPase domain of HSP90 chaperone/DNA topoisomerase II/histidine kinase"/>
    <property type="match status" value="1"/>
</dbReference>
<dbReference type="InterPro" id="IPR036097">
    <property type="entry name" value="HisK_dim/P_sf"/>
</dbReference>
<keyword evidence="4 8" id="KW-0808">Transferase</keyword>
<accession>A0A143PT61</accession>
<dbReference type="PANTHER" id="PTHR42878:SF15">
    <property type="entry name" value="BACTERIOPHYTOCHROME"/>
    <property type="match status" value="1"/>
</dbReference>
<dbReference type="InterPro" id="IPR036890">
    <property type="entry name" value="HATPase_C_sf"/>
</dbReference>
<dbReference type="SMART" id="SM00388">
    <property type="entry name" value="HisKA"/>
    <property type="match status" value="1"/>
</dbReference>